<dbReference type="GO" id="GO:0008967">
    <property type="term" value="F:phosphoglycolate phosphatase activity"/>
    <property type="evidence" value="ECO:0007669"/>
    <property type="project" value="UniProtKB-EC"/>
</dbReference>
<dbReference type="EMBL" id="CATKSH010000002">
    <property type="protein sequence ID" value="CAI9119654.1"/>
    <property type="molecule type" value="Genomic_DNA"/>
</dbReference>
<dbReference type="PANTHER" id="PTHR43434:SF1">
    <property type="entry name" value="PHOSPHOGLYCOLATE PHOSPHATASE"/>
    <property type="match status" value="1"/>
</dbReference>
<keyword evidence="6" id="KW-1185">Reference proteome</keyword>
<dbReference type="InterPro" id="IPR036412">
    <property type="entry name" value="HAD-like_sf"/>
</dbReference>
<dbReference type="Gene3D" id="3.40.50.1000">
    <property type="entry name" value="HAD superfamily/HAD-like"/>
    <property type="match status" value="1"/>
</dbReference>
<evidence type="ECO:0000256" key="2">
    <source>
        <dbReference type="ARBA" id="ARBA00004818"/>
    </source>
</evidence>
<evidence type="ECO:0000256" key="3">
    <source>
        <dbReference type="ARBA" id="ARBA00006171"/>
    </source>
</evidence>
<comment type="catalytic activity">
    <reaction evidence="1">
        <text>2-phosphoglycolate + H2O = glycolate + phosphate</text>
        <dbReference type="Rhea" id="RHEA:14369"/>
        <dbReference type="ChEBI" id="CHEBI:15377"/>
        <dbReference type="ChEBI" id="CHEBI:29805"/>
        <dbReference type="ChEBI" id="CHEBI:43474"/>
        <dbReference type="ChEBI" id="CHEBI:58033"/>
        <dbReference type="EC" id="3.1.3.18"/>
    </reaction>
</comment>
<dbReference type="InterPro" id="IPR006439">
    <property type="entry name" value="HAD-SF_hydro_IA"/>
</dbReference>
<comment type="pathway">
    <text evidence="2">Organic acid metabolism; glycolate biosynthesis; glycolate from 2-phosphoglycolate: step 1/1.</text>
</comment>
<dbReference type="GO" id="GO:0006281">
    <property type="term" value="P:DNA repair"/>
    <property type="evidence" value="ECO:0007669"/>
    <property type="project" value="TreeGrafter"/>
</dbReference>
<evidence type="ECO:0000313" key="6">
    <source>
        <dbReference type="Proteomes" id="UP001176960"/>
    </source>
</evidence>
<dbReference type="InterPro" id="IPR023198">
    <property type="entry name" value="PGP-like_dom2"/>
</dbReference>
<evidence type="ECO:0000256" key="1">
    <source>
        <dbReference type="ARBA" id="ARBA00000830"/>
    </source>
</evidence>
<dbReference type="EC" id="3.1.3.18" evidence="4"/>
<dbReference type="Gene3D" id="1.10.150.240">
    <property type="entry name" value="Putative phosphatase, domain 2"/>
    <property type="match status" value="1"/>
</dbReference>
<keyword evidence="5" id="KW-0378">Hydrolase</keyword>
<sequence length="232" mass="25136">MISDNADTVSIVVFDLDGTLIDSLPDLADVSRELLEEYGLRPPSDSEVRAMIGDGVRVLVERLLAASDAPSTIDHEDATTRFMKLYGPRAAELTRPFPGTVETLECLRERGLQCAVCTNKPFNAAQKILATLGLKSLIDAIAGGDTFPYRKPDPRHLLDTIGLLHGRRSTSIMVGDHRNDVSAASGAGIRSVFAEWGYGTPDMGIAATDRARTISQLPVIIRSMDQKTSLKI</sequence>
<evidence type="ECO:0000256" key="4">
    <source>
        <dbReference type="ARBA" id="ARBA00013078"/>
    </source>
</evidence>
<dbReference type="AlphaFoldDB" id="A0AA35V8B6"/>
<dbReference type="SFLD" id="SFLDG01129">
    <property type="entry name" value="C1.5:_HAD__Beta-PGM__Phosphata"/>
    <property type="match status" value="1"/>
</dbReference>
<dbReference type="PRINTS" id="PR00413">
    <property type="entry name" value="HADHALOGNASE"/>
</dbReference>
<accession>A0AA35V8B6</accession>
<gene>
    <name evidence="5" type="ORF">LMG32879_000474</name>
</gene>
<dbReference type="InterPro" id="IPR041492">
    <property type="entry name" value="HAD_2"/>
</dbReference>
<name>A0AA35V8B6_9PROT</name>
<dbReference type="Proteomes" id="UP001176960">
    <property type="component" value="Unassembled WGS sequence"/>
</dbReference>
<dbReference type="InterPro" id="IPR050155">
    <property type="entry name" value="HAD-like_hydrolase_sf"/>
</dbReference>
<dbReference type="GO" id="GO:0005829">
    <property type="term" value="C:cytosol"/>
    <property type="evidence" value="ECO:0007669"/>
    <property type="project" value="TreeGrafter"/>
</dbReference>
<organism evidence="5 6">
    <name type="scientific">Brytella acorum</name>
    <dbReference type="NCBI Taxonomy" id="2959299"/>
    <lineage>
        <taxon>Bacteria</taxon>
        <taxon>Pseudomonadati</taxon>
        <taxon>Pseudomonadota</taxon>
        <taxon>Alphaproteobacteria</taxon>
        <taxon>Acetobacterales</taxon>
        <taxon>Acetobacteraceae</taxon>
        <taxon>Brytella</taxon>
    </lineage>
</organism>
<dbReference type="PANTHER" id="PTHR43434">
    <property type="entry name" value="PHOSPHOGLYCOLATE PHOSPHATASE"/>
    <property type="match status" value="1"/>
</dbReference>
<comment type="similarity">
    <text evidence="3">Belongs to the HAD-like hydrolase superfamily. CbbY/CbbZ/Gph/YieH family.</text>
</comment>
<dbReference type="Pfam" id="PF13419">
    <property type="entry name" value="HAD_2"/>
    <property type="match status" value="1"/>
</dbReference>
<dbReference type="SFLD" id="SFLDG01135">
    <property type="entry name" value="C1.5.6:_HAD__Beta-PGM__Phospha"/>
    <property type="match status" value="1"/>
</dbReference>
<evidence type="ECO:0000313" key="5">
    <source>
        <dbReference type="EMBL" id="CAI9119654.1"/>
    </source>
</evidence>
<dbReference type="InterPro" id="IPR023214">
    <property type="entry name" value="HAD_sf"/>
</dbReference>
<protein>
    <recommendedName>
        <fullName evidence="4">phosphoglycolate phosphatase</fullName>
        <ecNumber evidence="4">3.1.3.18</ecNumber>
    </recommendedName>
</protein>
<dbReference type="SUPFAM" id="SSF56784">
    <property type="entry name" value="HAD-like"/>
    <property type="match status" value="1"/>
</dbReference>
<reference evidence="5" key="1">
    <citation type="submission" date="2023-03" db="EMBL/GenBank/DDBJ databases">
        <authorList>
            <person name="Cleenwerck I."/>
        </authorList>
    </citation>
    <scope>NUCLEOTIDE SEQUENCE</scope>
    <source>
        <strain evidence="5">LMG 32879</strain>
    </source>
</reference>
<comment type="caution">
    <text evidence="5">The sequence shown here is derived from an EMBL/GenBank/DDBJ whole genome shotgun (WGS) entry which is preliminary data.</text>
</comment>
<dbReference type="SFLD" id="SFLDS00003">
    <property type="entry name" value="Haloacid_Dehalogenase"/>
    <property type="match status" value="1"/>
</dbReference>
<proteinExistence type="inferred from homology"/>
<dbReference type="RefSeq" id="WP_289841645.1">
    <property type="nucleotide sequence ID" value="NZ_CATKSH010000002.1"/>
</dbReference>